<dbReference type="Gene3D" id="3.90.226.10">
    <property type="entry name" value="2-enoyl-CoA Hydratase, Chain A, domain 1"/>
    <property type="match status" value="1"/>
</dbReference>
<keyword evidence="3" id="KW-1185">Reference proteome</keyword>
<organism evidence="2 3">
    <name type="scientific">Nocardia macrotermitis</name>
    <dbReference type="NCBI Taxonomy" id="2585198"/>
    <lineage>
        <taxon>Bacteria</taxon>
        <taxon>Bacillati</taxon>
        <taxon>Actinomycetota</taxon>
        <taxon>Actinomycetes</taxon>
        <taxon>Mycobacteriales</taxon>
        <taxon>Nocardiaceae</taxon>
        <taxon>Nocardia</taxon>
    </lineage>
</organism>
<comment type="caution">
    <text evidence="2">The sequence shown here is derived from an EMBL/GenBank/DDBJ whole genome shotgun (WGS) entry which is preliminary data.</text>
</comment>
<dbReference type="CDD" id="cd06558">
    <property type="entry name" value="crotonase-like"/>
    <property type="match status" value="1"/>
</dbReference>
<dbReference type="InterPro" id="IPR001753">
    <property type="entry name" value="Enoyl-CoA_hydra/iso"/>
</dbReference>
<protein>
    <submittedName>
        <fullName evidence="2">Enoyl-CoA-hydratase</fullName>
        <ecNumber evidence="2">4.2.1.17</ecNumber>
    </submittedName>
</protein>
<dbReference type="PANTHER" id="PTHR43802:SF1">
    <property type="entry name" value="IP11341P-RELATED"/>
    <property type="match status" value="1"/>
</dbReference>
<evidence type="ECO:0000256" key="1">
    <source>
        <dbReference type="ARBA" id="ARBA00005254"/>
    </source>
</evidence>
<dbReference type="Proteomes" id="UP000438448">
    <property type="component" value="Unassembled WGS sequence"/>
</dbReference>
<evidence type="ECO:0000313" key="3">
    <source>
        <dbReference type="Proteomes" id="UP000438448"/>
    </source>
</evidence>
<proteinExistence type="inferred from homology"/>
<sequence>MSTEIPSDTTHHTTSDRTFRTIRLDLDHTDRVATITLNRAERLNAFDRTMCEEMVRAWHTVKAADSINAVVLRAAGTRAFSAGLDVSKPYGQPESVWHHEDPGEALSPKWQKMWKPVVCAVQGMCTAGGFYFLNEADVVICSSDATFFDSHVSVGLVSALEPIGLRRRIGLGETLRIALLGNDERVSADTALRIGLVSEIVSPDRLWTRAHQIAATIAAKPPAATQGTVKAIWESLDKPYRAALDQGLIYTRLGNPLGTAQLAADGGPSHPDPWIR</sequence>
<dbReference type="SUPFAM" id="SSF52096">
    <property type="entry name" value="ClpP/crotonase"/>
    <property type="match status" value="1"/>
</dbReference>
<dbReference type="RefSeq" id="WP_153415962.1">
    <property type="nucleotide sequence ID" value="NZ_WEGK01000029.1"/>
</dbReference>
<reference evidence="2 3" key="1">
    <citation type="submission" date="2019-10" db="EMBL/GenBank/DDBJ databases">
        <title>Nocardia macrotermitis sp. nov. and Nocardia aurantia sp. nov., isolated from the gut of fungus growing-termite Macrotermes natalensis.</title>
        <authorList>
            <person name="Benndorf R."/>
            <person name="Schwitalla J."/>
            <person name="Martin K."/>
            <person name="De Beer W."/>
            <person name="Kaster A.-K."/>
            <person name="Vollmers J."/>
            <person name="Poulsen M."/>
            <person name="Beemelmanns C."/>
        </authorList>
    </citation>
    <scope>NUCLEOTIDE SEQUENCE [LARGE SCALE GENOMIC DNA]</scope>
    <source>
        <strain evidence="2 3">RB20</strain>
    </source>
</reference>
<name>A0A7K0DEK0_9NOCA</name>
<accession>A0A7K0DEK0</accession>
<dbReference type="OrthoDB" id="153350at2"/>
<evidence type="ECO:0000313" key="2">
    <source>
        <dbReference type="EMBL" id="MQY24226.1"/>
    </source>
</evidence>
<dbReference type="EMBL" id="WEGK01000029">
    <property type="protein sequence ID" value="MQY24226.1"/>
    <property type="molecule type" value="Genomic_DNA"/>
</dbReference>
<gene>
    <name evidence="2" type="primary">dpgD_2</name>
    <name evidence="2" type="ORF">NRB20_73610</name>
</gene>
<dbReference type="GO" id="GO:0004300">
    <property type="term" value="F:enoyl-CoA hydratase activity"/>
    <property type="evidence" value="ECO:0007669"/>
    <property type="project" value="UniProtKB-EC"/>
</dbReference>
<dbReference type="EC" id="4.2.1.17" evidence="2"/>
<dbReference type="InterPro" id="IPR029045">
    <property type="entry name" value="ClpP/crotonase-like_dom_sf"/>
</dbReference>
<dbReference type="AlphaFoldDB" id="A0A7K0DEK0"/>
<keyword evidence="2" id="KW-0456">Lyase</keyword>
<comment type="similarity">
    <text evidence="1">Belongs to the enoyl-CoA hydratase/isomerase family.</text>
</comment>
<dbReference type="PANTHER" id="PTHR43802">
    <property type="entry name" value="ENOYL-COA HYDRATASE"/>
    <property type="match status" value="1"/>
</dbReference>
<dbReference type="Pfam" id="PF00378">
    <property type="entry name" value="ECH_1"/>
    <property type="match status" value="1"/>
</dbReference>